<dbReference type="GO" id="GO:0003676">
    <property type="term" value="F:nucleic acid binding"/>
    <property type="evidence" value="ECO:0007669"/>
    <property type="project" value="InterPro"/>
</dbReference>
<feature type="compositionally biased region" description="Polar residues" evidence="1">
    <location>
        <begin position="60"/>
        <end position="69"/>
    </location>
</feature>
<evidence type="ECO:0000313" key="4">
    <source>
        <dbReference type="Proteomes" id="UP001194468"/>
    </source>
</evidence>
<reference evidence="3" key="1">
    <citation type="submission" date="2019-10" db="EMBL/GenBank/DDBJ databases">
        <authorList>
            <consortium name="DOE Joint Genome Institute"/>
            <person name="Kuo A."/>
            <person name="Miyauchi S."/>
            <person name="Kiss E."/>
            <person name="Drula E."/>
            <person name="Kohler A."/>
            <person name="Sanchez-Garcia M."/>
            <person name="Andreopoulos B."/>
            <person name="Barry K.W."/>
            <person name="Bonito G."/>
            <person name="Buee M."/>
            <person name="Carver A."/>
            <person name="Chen C."/>
            <person name="Cichocki N."/>
            <person name="Clum A."/>
            <person name="Culley D."/>
            <person name="Crous P.W."/>
            <person name="Fauchery L."/>
            <person name="Girlanda M."/>
            <person name="Hayes R."/>
            <person name="Keri Z."/>
            <person name="LaButti K."/>
            <person name="Lipzen A."/>
            <person name="Lombard V."/>
            <person name="Magnuson J."/>
            <person name="Maillard F."/>
            <person name="Morin E."/>
            <person name="Murat C."/>
            <person name="Nolan M."/>
            <person name="Ohm R."/>
            <person name="Pangilinan J."/>
            <person name="Pereira M."/>
            <person name="Perotto S."/>
            <person name="Peter M."/>
            <person name="Riley R."/>
            <person name="Sitrit Y."/>
            <person name="Stielow B."/>
            <person name="Szollosi G."/>
            <person name="Zifcakova L."/>
            <person name="Stursova M."/>
            <person name="Spatafora J.W."/>
            <person name="Tedersoo L."/>
            <person name="Vaario L.-M."/>
            <person name="Yamada A."/>
            <person name="Yan M."/>
            <person name="Wang P."/>
            <person name="Xu J."/>
            <person name="Bruns T."/>
            <person name="Baldrian P."/>
            <person name="Vilgalys R."/>
            <person name="Henrissat B."/>
            <person name="Grigoriev I.V."/>
            <person name="Hibbett D."/>
            <person name="Nagy L.G."/>
            <person name="Martin F.M."/>
        </authorList>
    </citation>
    <scope>NUCLEOTIDE SEQUENCE</scope>
    <source>
        <strain evidence="3">BED1</strain>
    </source>
</reference>
<accession>A0AAD4C9E5</accession>
<evidence type="ECO:0000259" key="2">
    <source>
        <dbReference type="Pfam" id="PF20499"/>
    </source>
</evidence>
<dbReference type="Pfam" id="PF20499">
    <property type="entry name" value="DUF6729"/>
    <property type="match status" value="1"/>
</dbReference>
<dbReference type="InterPro" id="IPR046616">
    <property type="entry name" value="DUF6729"/>
</dbReference>
<evidence type="ECO:0000313" key="3">
    <source>
        <dbReference type="EMBL" id="KAF8452801.1"/>
    </source>
</evidence>
<feature type="region of interest" description="Disordered" evidence="1">
    <location>
        <begin position="1"/>
        <end position="104"/>
    </location>
</feature>
<protein>
    <recommendedName>
        <fullName evidence="2">DUF6729 domain-containing protein</fullName>
    </recommendedName>
</protein>
<name>A0AAD4C9E5_BOLED</name>
<dbReference type="Proteomes" id="UP001194468">
    <property type="component" value="Unassembled WGS sequence"/>
</dbReference>
<feature type="region of interest" description="Disordered" evidence="1">
    <location>
        <begin position="1561"/>
        <end position="1583"/>
    </location>
</feature>
<feature type="domain" description="DUF6729" evidence="2">
    <location>
        <begin position="327"/>
        <end position="517"/>
    </location>
</feature>
<dbReference type="InterPro" id="IPR012337">
    <property type="entry name" value="RNaseH-like_sf"/>
</dbReference>
<dbReference type="SUPFAM" id="SSF53098">
    <property type="entry name" value="Ribonuclease H-like"/>
    <property type="match status" value="1"/>
</dbReference>
<organism evidence="3 4">
    <name type="scientific">Boletus edulis BED1</name>
    <dbReference type="NCBI Taxonomy" id="1328754"/>
    <lineage>
        <taxon>Eukaryota</taxon>
        <taxon>Fungi</taxon>
        <taxon>Dikarya</taxon>
        <taxon>Basidiomycota</taxon>
        <taxon>Agaricomycotina</taxon>
        <taxon>Agaricomycetes</taxon>
        <taxon>Agaricomycetidae</taxon>
        <taxon>Boletales</taxon>
        <taxon>Boletineae</taxon>
        <taxon>Boletaceae</taxon>
        <taxon>Boletoideae</taxon>
        <taxon>Boletus</taxon>
    </lineage>
</organism>
<feature type="region of interest" description="Disordered" evidence="1">
    <location>
        <begin position="120"/>
        <end position="212"/>
    </location>
</feature>
<dbReference type="PANTHER" id="PTHR47773">
    <property type="entry name" value="SI:DKEY-9I5.2-RELATED"/>
    <property type="match status" value="1"/>
</dbReference>
<dbReference type="Gene3D" id="3.30.420.10">
    <property type="entry name" value="Ribonuclease H-like superfamily/Ribonuclease H"/>
    <property type="match status" value="1"/>
</dbReference>
<comment type="caution">
    <text evidence="3">The sequence shown here is derived from an EMBL/GenBank/DDBJ whole genome shotgun (WGS) entry which is preliminary data.</text>
</comment>
<sequence length="1624" mass="180129">MDPPPEKRKPGWPNGTKNKPTAKNVGRPRKDGQLPQKRTAPANDEGQTPGALNMEASAPITGTNQPTSEQRGRRPRAASSQLSLHQVQPGDAAREHELTVARGGDIETATADVLAVPAPRELSASLPSVGNDGRQFPLDREHESQNPVIVKPTATGTQQQHIVLSDGDSETRQVCQHAPDGPDPCDSESRTSSWPWRHDQNVPERPPTPLLLNDSTDNSITLIDADNPYSSDLTLASKMDNPDSGAEVLEDDPRLEEEFRGLHLNDVAVRDDEKEAYQHGVDPASKPDPRAGMPAWLHAHTKFIQDMLKLEIQRSTRNPPMPRCYEQQTYRVWDSSPYLTLLSQPRAPLEPAVFHRPKFFIWLPHCLLGDRILCLQCKAVGCRSSKGCAVYLQEQGFIENARRVVDINCNMYLIGYRYQCGVDGCRRSYRSWSPEILDILPAAVSAEFPFLLTRRSGISKPLASLLRASIQGGMGADAVTQMIQSFHYEKFDELHAQYLQLVLDRFKACPPHFWVKKESFGTFSDPNGYAGFVPSASYLARFYDMLVERDSPELKQCIALLPARTLAIDHSFKVVKRLGRVGGAPLFTALHTMVNDYGEICSMLFTMTKGHDQFMPNMHEIARSLTKFGHGKVEAVFTDNVHADKEEVQRAFPSLLEDVVPVPAHSTLPSLVLPEQTWRVVHLSTALQVNLRFDIIMNHHTVENPVVTVAFGMQWPVNIETGIQSPVSTIQVAYQEVVYIIQTASFIHHGHIDLPHFLLTFLRSPSFKKVGINIGADFKRLQCDCGKNASSLPFSGYIELGSMAKDHGVAVKRNVALAELVGTQLRAFLPKDPHIQVSPRWADVPLPSEFVSHAVLDVYAVSEVYQRLLGLEVAQPITAKTPGGTPVALLASNGAEVAHGIIALERPQALDGINLTATRAVMTISKIIIPSFLLPASLCRSKHSVSLASLGPLPTSIVCNTRNLRVCLWHHHSDDPSNSRLGIRACASEATNLPSALDTDLPAPELVFQENGPDGLLPDGPDSDDLVAVEAAVDDNIGSEPEQPLEESACDPDAELVLSRVMEPYENMDLATGAVTTHTRVILDNWHCHNLFPVSRQHGLRRPFFRALSMAFLLPVMEDVSVIEPVLKKLGTSYNAQLLSRPKWLHARVRRMVPSPEVLLPRVAEVIKTYGPVRDATTSQPLFNARAWDVARNVLENTRLGYYSDPPGVDLYFKMGEDKNGLTVYRCCRGTNSVEGGVHQNIIRKYDSFNTSPRHAINMILEYTIRHNVTVGTHNRTGHEYIGHFNIPLKNRVAHLLDNTIDALKPSSAQLRGQWVNGNDYDHANESFGIIQFKPDFFKPLGMFEYNDQYAHDQQIHHRWVAEQQGTLVAVLPVHTREERDLFRLLVHSSPLFSDVATCQPNWTSLAAVWATHANGKTIFYKVRGLTTRQTAITSQADLVVTPQLPEHLKVYYKIWNDYCNESNTIALNTDAANRIRALLRSRPLDSNPTAPTALPMTLRDTLAAPNPSTTLEIFSPWQIGNLLDHHSLQQSALLYIYADTAHQATTRSNTATTTALRAPLSRGLKRKQAASDADNNMSSGAGVAAPTRAARRCLQCFSTTCNGRWKKARCTQINSQGSHSMTS</sequence>
<keyword evidence="4" id="KW-1185">Reference proteome</keyword>
<proteinExistence type="predicted"/>
<dbReference type="InterPro" id="IPR036397">
    <property type="entry name" value="RNaseH_sf"/>
</dbReference>
<gene>
    <name evidence="3" type="ORF">L210DRAFT_3639262</name>
</gene>
<dbReference type="EMBL" id="WHUW01000001">
    <property type="protein sequence ID" value="KAF8452801.1"/>
    <property type="molecule type" value="Genomic_DNA"/>
</dbReference>
<dbReference type="PANTHER" id="PTHR47773:SF1">
    <property type="entry name" value="C2H2-TYPE DOMAIN-CONTAINING PROTEIN"/>
    <property type="match status" value="1"/>
</dbReference>
<reference evidence="3" key="2">
    <citation type="journal article" date="2020" name="Nat. Commun.">
        <title>Large-scale genome sequencing of mycorrhizal fungi provides insights into the early evolution of symbiotic traits.</title>
        <authorList>
            <person name="Miyauchi S."/>
            <person name="Kiss E."/>
            <person name="Kuo A."/>
            <person name="Drula E."/>
            <person name="Kohler A."/>
            <person name="Sanchez-Garcia M."/>
            <person name="Morin E."/>
            <person name="Andreopoulos B."/>
            <person name="Barry K.W."/>
            <person name="Bonito G."/>
            <person name="Buee M."/>
            <person name="Carver A."/>
            <person name="Chen C."/>
            <person name="Cichocki N."/>
            <person name="Clum A."/>
            <person name="Culley D."/>
            <person name="Crous P.W."/>
            <person name="Fauchery L."/>
            <person name="Girlanda M."/>
            <person name="Hayes R.D."/>
            <person name="Keri Z."/>
            <person name="LaButti K."/>
            <person name="Lipzen A."/>
            <person name="Lombard V."/>
            <person name="Magnuson J."/>
            <person name="Maillard F."/>
            <person name="Murat C."/>
            <person name="Nolan M."/>
            <person name="Ohm R.A."/>
            <person name="Pangilinan J."/>
            <person name="Pereira M.F."/>
            <person name="Perotto S."/>
            <person name="Peter M."/>
            <person name="Pfister S."/>
            <person name="Riley R."/>
            <person name="Sitrit Y."/>
            <person name="Stielow J.B."/>
            <person name="Szollosi G."/>
            <person name="Zifcakova L."/>
            <person name="Stursova M."/>
            <person name="Spatafora J.W."/>
            <person name="Tedersoo L."/>
            <person name="Vaario L.M."/>
            <person name="Yamada A."/>
            <person name="Yan M."/>
            <person name="Wang P."/>
            <person name="Xu J."/>
            <person name="Bruns T."/>
            <person name="Baldrian P."/>
            <person name="Vilgalys R."/>
            <person name="Dunand C."/>
            <person name="Henrissat B."/>
            <person name="Grigoriev I.V."/>
            <person name="Hibbett D."/>
            <person name="Nagy L.G."/>
            <person name="Martin F.M."/>
        </authorList>
    </citation>
    <scope>NUCLEOTIDE SEQUENCE</scope>
    <source>
        <strain evidence="3">BED1</strain>
    </source>
</reference>
<evidence type="ECO:0000256" key="1">
    <source>
        <dbReference type="SAM" id="MobiDB-lite"/>
    </source>
</evidence>